<evidence type="ECO:0000256" key="1">
    <source>
        <dbReference type="SAM" id="MobiDB-lite"/>
    </source>
</evidence>
<feature type="compositionally biased region" description="Acidic residues" evidence="1">
    <location>
        <begin position="54"/>
        <end position="64"/>
    </location>
</feature>
<keyword evidence="3" id="KW-1185">Reference proteome</keyword>
<evidence type="ECO:0000313" key="2">
    <source>
        <dbReference type="EMBL" id="WFD26720.1"/>
    </source>
</evidence>
<dbReference type="EMBL" id="CP119894">
    <property type="protein sequence ID" value="WFD26720.1"/>
    <property type="molecule type" value="Genomic_DNA"/>
</dbReference>
<feature type="region of interest" description="Disordered" evidence="1">
    <location>
        <begin position="39"/>
        <end position="64"/>
    </location>
</feature>
<organism evidence="2 3">
    <name type="scientific">Malassezia nana</name>
    <dbReference type="NCBI Taxonomy" id="180528"/>
    <lineage>
        <taxon>Eukaryota</taxon>
        <taxon>Fungi</taxon>
        <taxon>Dikarya</taxon>
        <taxon>Basidiomycota</taxon>
        <taxon>Ustilaginomycotina</taxon>
        <taxon>Malasseziomycetes</taxon>
        <taxon>Malasseziales</taxon>
        <taxon>Malasseziaceae</taxon>
        <taxon>Malassezia</taxon>
    </lineage>
</organism>
<reference evidence="2" key="1">
    <citation type="submission" date="2023-03" db="EMBL/GenBank/DDBJ databases">
        <title>Mating type loci evolution in Malassezia.</title>
        <authorList>
            <person name="Coelho M.A."/>
        </authorList>
    </citation>
    <scope>NUCLEOTIDE SEQUENCE</scope>
    <source>
        <strain evidence="2">CBS 9557</strain>
    </source>
</reference>
<dbReference type="AlphaFoldDB" id="A0AAF0ELH3"/>
<gene>
    <name evidence="2" type="ORF">MNAN1_001705</name>
</gene>
<proteinExistence type="predicted"/>
<dbReference type="Proteomes" id="UP001213623">
    <property type="component" value="Chromosome 3"/>
</dbReference>
<feature type="region of interest" description="Disordered" evidence="1">
    <location>
        <begin position="1"/>
        <end position="26"/>
    </location>
</feature>
<protein>
    <submittedName>
        <fullName evidence="2">Uncharacterized protein</fullName>
    </submittedName>
</protein>
<name>A0AAF0ELH3_9BASI</name>
<sequence length="88" mass="9501">MLKMLPVSKSSVPPQHSPLVKINNAATAERPAGQIWVRRMSPMGTPPMGKIPLDGDESDEEGTNDEYDVVEATRAGLLRCLDESKAAP</sequence>
<accession>A0AAF0ELH3</accession>
<evidence type="ECO:0000313" key="3">
    <source>
        <dbReference type="Proteomes" id="UP001213623"/>
    </source>
</evidence>